<dbReference type="InterPro" id="IPR012337">
    <property type="entry name" value="RNaseH-like_sf"/>
</dbReference>
<dbReference type="InterPro" id="IPR009711">
    <property type="entry name" value="UPF0473"/>
</dbReference>
<keyword evidence="4 5" id="KW-0378">Hydrolase</keyword>
<organism evidence="7 8">
    <name type="scientific">Candidatus Gallimonas intestinavium</name>
    <dbReference type="NCBI Taxonomy" id="2838603"/>
    <lineage>
        <taxon>Bacteria</taxon>
        <taxon>Bacillati</taxon>
        <taxon>Bacillota</taxon>
        <taxon>Clostridia</taxon>
        <taxon>Candidatus Gallimonas</taxon>
    </lineage>
</organism>
<evidence type="ECO:0000259" key="6">
    <source>
        <dbReference type="SMART" id="SM00732"/>
    </source>
</evidence>
<name>A0A9D2G756_9FIRM</name>
<dbReference type="SMART" id="SM00732">
    <property type="entry name" value="YqgFc"/>
    <property type="match status" value="1"/>
</dbReference>
<dbReference type="Gene3D" id="3.30.420.140">
    <property type="entry name" value="YqgF/RNase H-like domain"/>
    <property type="match status" value="1"/>
</dbReference>
<dbReference type="EMBL" id="DXBB01000108">
    <property type="protein sequence ID" value="HIZ73405.1"/>
    <property type="molecule type" value="Genomic_DNA"/>
</dbReference>
<dbReference type="SUPFAM" id="SSF53098">
    <property type="entry name" value="Ribonuclease H-like"/>
    <property type="match status" value="1"/>
</dbReference>
<dbReference type="Pfam" id="PF06949">
    <property type="entry name" value="DUF1292"/>
    <property type="match status" value="1"/>
</dbReference>
<proteinExistence type="inferred from homology"/>
<dbReference type="InterPro" id="IPR006641">
    <property type="entry name" value="YqgF/RNaseH-like_dom"/>
</dbReference>
<dbReference type="GO" id="GO:0004518">
    <property type="term" value="F:nuclease activity"/>
    <property type="evidence" value="ECO:0007669"/>
    <property type="project" value="UniProtKB-KW"/>
</dbReference>
<feature type="domain" description="YqgF/RNase H-like" evidence="6">
    <location>
        <begin position="3"/>
        <end position="104"/>
    </location>
</feature>
<dbReference type="PANTHER" id="PTHR33317">
    <property type="entry name" value="POLYNUCLEOTIDYL TRANSFERASE, RIBONUCLEASE H-LIKE SUPERFAMILY PROTEIN"/>
    <property type="match status" value="1"/>
</dbReference>
<evidence type="ECO:0000256" key="4">
    <source>
        <dbReference type="ARBA" id="ARBA00022801"/>
    </source>
</evidence>
<dbReference type="PANTHER" id="PTHR33317:SF4">
    <property type="entry name" value="POLYNUCLEOTIDYL TRANSFERASE, RIBONUCLEASE H-LIKE SUPERFAMILY PROTEIN"/>
    <property type="match status" value="1"/>
</dbReference>
<comment type="similarity">
    <text evidence="5">Belongs to the YqgF HJR family.</text>
</comment>
<dbReference type="GO" id="GO:0000967">
    <property type="term" value="P:rRNA 5'-end processing"/>
    <property type="evidence" value="ECO:0007669"/>
    <property type="project" value="UniProtKB-UniRule"/>
</dbReference>
<dbReference type="NCBIfam" id="TIGR00250">
    <property type="entry name" value="RNAse_H_YqgF"/>
    <property type="match status" value="1"/>
</dbReference>
<dbReference type="AlphaFoldDB" id="A0A9D2G756"/>
<evidence type="ECO:0000256" key="3">
    <source>
        <dbReference type="ARBA" id="ARBA00022722"/>
    </source>
</evidence>
<protein>
    <recommendedName>
        <fullName evidence="5">Putative pre-16S rRNA nuclease</fullName>
        <ecNumber evidence="5">3.1.-.-</ecNumber>
    </recommendedName>
</protein>
<dbReference type="EC" id="3.1.-.-" evidence="5"/>
<comment type="caution">
    <text evidence="7">The sequence shown here is derived from an EMBL/GenBank/DDBJ whole genome shotgun (WGS) entry which is preliminary data.</text>
</comment>
<dbReference type="InterPro" id="IPR005227">
    <property type="entry name" value="YqgF"/>
</dbReference>
<dbReference type="HAMAP" id="MF_00651">
    <property type="entry name" value="Nuclease_YqgF"/>
    <property type="match status" value="1"/>
</dbReference>
<dbReference type="InterPro" id="IPR037027">
    <property type="entry name" value="YqgF/RNaseH-like_dom_sf"/>
</dbReference>
<dbReference type="CDD" id="cd16964">
    <property type="entry name" value="YqgF"/>
    <property type="match status" value="1"/>
</dbReference>
<dbReference type="Proteomes" id="UP000824102">
    <property type="component" value="Unassembled WGS sequence"/>
</dbReference>
<evidence type="ECO:0000313" key="7">
    <source>
        <dbReference type="EMBL" id="HIZ73405.1"/>
    </source>
</evidence>
<dbReference type="GO" id="GO:0005829">
    <property type="term" value="C:cytosol"/>
    <property type="evidence" value="ECO:0007669"/>
    <property type="project" value="TreeGrafter"/>
</dbReference>
<reference evidence="7" key="2">
    <citation type="submission" date="2021-04" db="EMBL/GenBank/DDBJ databases">
        <authorList>
            <person name="Gilroy R."/>
        </authorList>
    </citation>
    <scope>NUCLEOTIDE SEQUENCE</scope>
    <source>
        <strain evidence="7">ChiW7-2402</strain>
    </source>
</reference>
<dbReference type="Pfam" id="PF03652">
    <property type="entry name" value="RuvX"/>
    <property type="match status" value="1"/>
</dbReference>
<evidence type="ECO:0000256" key="5">
    <source>
        <dbReference type="HAMAP-Rule" id="MF_00651"/>
    </source>
</evidence>
<gene>
    <name evidence="7" type="primary">ruvX</name>
    <name evidence="7" type="ORF">H9964_07470</name>
</gene>
<keyword evidence="2 5" id="KW-0690">Ribosome biogenesis</keyword>
<keyword evidence="3 5" id="KW-0540">Nuclease</keyword>
<reference evidence="7" key="1">
    <citation type="journal article" date="2021" name="PeerJ">
        <title>Extensive microbial diversity within the chicken gut microbiome revealed by metagenomics and culture.</title>
        <authorList>
            <person name="Gilroy R."/>
            <person name="Ravi A."/>
            <person name="Getino M."/>
            <person name="Pursley I."/>
            <person name="Horton D.L."/>
            <person name="Alikhan N.F."/>
            <person name="Baker D."/>
            <person name="Gharbi K."/>
            <person name="Hall N."/>
            <person name="Watson M."/>
            <person name="Adriaenssens E.M."/>
            <person name="Foster-Nyarko E."/>
            <person name="Jarju S."/>
            <person name="Secka A."/>
            <person name="Antonio M."/>
            <person name="Oren A."/>
            <person name="Chaudhuri R.R."/>
            <person name="La Ragione R."/>
            <person name="Hildebrand F."/>
            <person name="Pallen M.J."/>
        </authorList>
    </citation>
    <scope>NUCLEOTIDE SEQUENCE</scope>
    <source>
        <strain evidence="7">ChiW7-2402</strain>
    </source>
</reference>
<comment type="function">
    <text evidence="5">Could be a nuclease involved in processing of the 5'-end of pre-16S rRNA.</text>
</comment>
<comment type="subcellular location">
    <subcellularLocation>
        <location evidence="5">Cytoplasm</location>
    </subcellularLocation>
</comment>
<evidence type="ECO:0000256" key="1">
    <source>
        <dbReference type="ARBA" id="ARBA00022490"/>
    </source>
</evidence>
<dbReference type="GO" id="GO:0016788">
    <property type="term" value="F:hydrolase activity, acting on ester bonds"/>
    <property type="evidence" value="ECO:0007669"/>
    <property type="project" value="UniProtKB-UniRule"/>
</dbReference>
<evidence type="ECO:0000313" key="8">
    <source>
        <dbReference type="Proteomes" id="UP000824102"/>
    </source>
</evidence>
<keyword evidence="1 5" id="KW-0963">Cytoplasm</keyword>
<evidence type="ECO:0000256" key="2">
    <source>
        <dbReference type="ARBA" id="ARBA00022517"/>
    </source>
</evidence>
<accession>A0A9D2G756</accession>
<sequence length="260" mass="29537">MTQRIVALDIGDKRIGVAYSDPFGEYAVPGDTYFRTGDLMRDVAAMKELAERENAGAVVCGLPLNADGTESIQTRKTARFIAALRDVLSIPVYEEDERYTTREARRDLVFSGISSRRDKGSKHIDSLAAAYILEGYLAKSKKENKTMSLKEERNDYENDENIVELIDEDGNTLRYEHVGTIEYKGEWYCFFTPILNVEEADEDEGEEVAVFRLVGDEDDERLETIDDDALLDEVFAEFCNQYEDFEDADEAALLEPDEEN</sequence>